<comment type="caution">
    <text evidence="2">The sequence shown here is derived from an EMBL/GenBank/DDBJ whole genome shotgun (WGS) entry which is preliminary data.</text>
</comment>
<dbReference type="AlphaFoldDB" id="A0A4Z2FE19"/>
<keyword evidence="3" id="KW-1185">Reference proteome</keyword>
<evidence type="ECO:0000313" key="2">
    <source>
        <dbReference type="EMBL" id="TNN38652.1"/>
    </source>
</evidence>
<organism evidence="2 3">
    <name type="scientific">Liparis tanakae</name>
    <name type="common">Tanaka's snailfish</name>
    <dbReference type="NCBI Taxonomy" id="230148"/>
    <lineage>
        <taxon>Eukaryota</taxon>
        <taxon>Metazoa</taxon>
        <taxon>Chordata</taxon>
        <taxon>Craniata</taxon>
        <taxon>Vertebrata</taxon>
        <taxon>Euteleostomi</taxon>
        <taxon>Actinopterygii</taxon>
        <taxon>Neopterygii</taxon>
        <taxon>Teleostei</taxon>
        <taxon>Neoteleostei</taxon>
        <taxon>Acanthomorphata</taxon>
        <taxon>Eupercaria</taxon>
        <taxon>Perciformes</taxon>
        <taxon>Cottioidei</taxon>
        <taxon>Cottales</taxon>
        <taxon>Liparidae</taxon>
        <taxon>Liparis</taxon>
    </lineage>
</organism>
<evidence type="ECO:0000256" key="1">
    <source>
        <dbReference type="SAM" id="MobiDB-lite"/>
    </source>
</evidence>
<name>A0A4Z2FE19_9TELE</name>
<protein>
    <submittedName>
        <fullName evidence="2">Uncharacterized protein</fullName>
    </submittedName>
</protein>
<evidence type="ECO:0000313" key="3">
    <source>
        <dbReference type="Proteomes" id="UP000314294"/>
    </source>
</evidence>
<sequence length="261" mass="28463">MAGKAQSNKLPNADKFPVALLLLCTGWVDYGNETEPKCIMGQEMSVGGPGSYDLFKDAFNLLKDSYDLFKDAFNLLKDSYDLFKDAFNLLKGSYGLFKDAFNLLKGSYGFFKDAFNLLKGSGLFDDPINADNLLKEPCDLFKVPTSPSETPYLVSCATQGGPLVDKERALRAADSRTRTRLTSAAGEPDPSHPLDRLPSAGVTSLVSVRCSSRVRTRSVQVSAVTCYRLIIDPSRASSGLQSSFEVLALPHPPLPPLHLSR</sequence>
<accession>A0A4Z2FE19</accession>
<reference evidence="2 3" key="1">
    <citation type="submission" date="2019-03" db="EMBL/GenBank/DDBJ databases">
        <title>First draft genome of Liparis tanakae, snailfish: a comprehensive survey of snailfish specific genes.</title>
        <authorList>
            <person name="Kim W."/>
            <person name="Song I."/>
            <person name="Jeong J.-H."/>
            <person name="Kim D."/>
            <person name="Kim S."/>
            <person name="Ryu S."/>
            <person name="Song J.Y."/>
            <person name="Lee S.K."/>
        </authorList>
    </citation>
    <scope>NUCLEOTIDE SEQUENCE [LARGE SCALE GENOMIC DNA]</scope>
    <source>
        <tissue evidence="2">Muscle</tissue>
    </source>
</reference>
<feature type="region of interest" description="Disordered" evidence="1">
    <location>
        <begin position="175"/>
        <end position="198"/>
    </location>
</feature>
<dbReference type="Proteomes" id="UP000314294">
    <property type="component" value="Unassembled WGS sequence"/>
</dbReference>
<proteinExistence type="predicted"/>
<dbReference type="EMBL" id="SRLO01001352">
    <property type="protein sequence ID" value="TNN38652.1"/>
    <property type="molecule type" value="Genomic_DNA"/>
</dbReference>
<dbReference type="OrthoDB" id="10255522at2759"/>
<gene>
    <name evidence="2" type="ORF">EYF80_051169</name>
</gene>